<dbReference type="AlphaFoldDB" id="A0A2T0X8B7"/>
<dbReference type="InterPro" id="IPR029058">
    <property type="entry name" value="AB_hydrolase_fold"/>
</dbReference>
<reference evidence="2 3" key="1">
    <citation type="submission" date="2018-03" db="EMBL/GenBank/DDBJ databases">
        <title>Genomic Encyclopedia of Archaeal and Bacterial Type Strains, Phase II (KMG-II): from individual species to whole genera.</title>
        <authorList>
            <person name="Goeker M."/>
        </authorList>
    </citation>
    <scope>NUCLEOTIDE SEQUENCE [LARGE SCALE GENOMIC DNA]</scope>
    <source>
        <strain evidence="2 3">DSM 29318</strain>
    </source>
</reference>
<evidence type="ECO:0000259" key="1">
    <source>
        <dbReference type="Pfam" id="PF12697"/>
    </source>
</evidence>
<evidence type="ECO:0000313" key="2">
    <source>
        <dbReference type="EMBL" id="PRY95188.1"/>
    </source>
</evidence>
<dbReference type="EMBL" id="PVTT01000001">
    <property type="protein sequence ID" value="PRY95188.1"/>
    <property type="molecule type" value="Genomic_DNA"/>
</dbReference>
<name>A0A2T0X8B7_9RHOB</name>
<accession>A0A2T0X8B7</accession>
<dbReference type="PRINTS" id="PR00111">
    <property type="entry name" value="ABHYDROLASE"/>
</dbReference>
<dbReference type="RefSeq" id="WP_245883711.1">
    <property type="nucleotide sequence ID" value="NZ_PVTT01000001.1"/>
</dbReference>
<dbReference type="PANTHER" id="PTHR43689:SF8">
    <property type="entry name" value="ALPHA_BETA-HYDROLASES SUPERFAMILY PROTEIN"/>
    <property type="match status" value="1"/>
</dbReference>
<proteinExistence type="predicted"/>
<dbReference type="Gene3D" id="3.40.50.1820">
    <property type="entry name" value="alpha/beta hydrolase"/>
    <property type="match status" value="1"/>
</dbReference>
<dbReference type="Proteomes" id="UP000238801">
    <property type="component" value="Unassembled WGS sequence"/>
</dbReference>
<dbReference type="InterPro" id="IPR000073">
    <property type="entry name" value="AB_hydrolase_1"/>
</dbReference>
<dbReference type="PANTHER" id="PTHR43689">
    <property type="entry name" value="HYDROLASE"/>
    <property type="match status" value="1"/>
</dbReference>
<protein>
    <submittedName>
        <fullName evidence="2">Pimeloyl-ACP methyl ester carboxylesterase</fullName>
    </submittedName>
</protein>
<dbReference type="PROSITE" id="PS51318">
    <property type="entry name" value="TAT"/>
    <property type="match status" value="1"/>
</dbReference>
<keyword evidence="3" id="KW-1185">Reference proteome</keyword>
<dbReference type="InterPro" id="IPR006311">
    <property type="entry name" value="TAT_signal"/>
</dbReference>
<organism evidence="2 3">
    <name type="scientific">Hasllibacter halocynthiae</name>
    <dbReference type="NCBI Taxonomy" id="595589"/>
    <lineage>
        <taxon>Bacteria</taxon>
        <taxon>Pseudomonadati</taxon>
        <taxon>Pseudomonadota</taxon>
        <taxon>Alphaproteobacteria</taxon>
        <taxon>Rhodobacterales</taxon>
        <taxon>Roseobacteraceae</taxon>
        <taxon>Hasllibacter</taxon>
    </lineage>
</organism>
<evidence type="ECO:0000313" key="3">
    <source>
        <dbReference type="Proteomes" id="UP000238801"/>
    </source>
</evidence>
<gene>
    <name evidence="2" type="ORF">BCF33_0802</name>
</gene>
<dbReference type="SUPFAM" id="SSF53474">
    <property type="entry name" value="alpha/beta-Hydrolases"/>
    <property type="match status" value="1"/>
</dbReference>
<dbReference type="Pfam" id="PF12697">
    <property type="entry name" value="Abhydrolase_6"/>
    <property type="match status" value="1"/>
</dbReference>
<comment type="caution">
    <text evidence="2">The sequence shown here is derived from an EMBL/GenBank/DDBJ whole genome shotgun (WGS) entry which is preliminary data.</text>
</comment>
<sequence>MMSRRSVVSTGLLAAAAVAGTGLTTRVRARTAEETHPPLGDFVRVDGVPVHYLRRGRGPEIVLIHGAGGNLRDFAFDFFDRLVEAGFTVTAFDRPGLGYSGRLPGYGPLSLDAEGPLAQGRHLRRAAGMLGIGAPILVGHSFGGIVSLGWAMSDLDSTSPAAARGYVSLAGVAMPWPGELGLYYRLNGGPLGAVTTPLVSAFVPGRVVADRIEDTFAPQPAPQGYADFIGARLTLRPTTFRANVRQVNTLRPHVVAMARRYPELRLPIELVHGTADRTVPIEVHSRPLADLVDGAALRELDGIGHMPHHVAPDACLAAIRRAHARAGD</sequence>
<feature type="domain" description="AB hydrolase-1" evidence="1">
    <location>
        <begin position="61"/>
        <end position="317"/>
    </location>
</feature>